<dbReference type="InterPro" id="IPR002713">
    <property type="entry name" value="FF_domain"/>
</dbReference>
<feature type="compositionally biased region" description="Basic residues" evidence="17">
    <location>
        <begin position="775"/>
        <end position="795"/>
    </location>
</feature>
<feature type="domain" description="FF" evidence="19">
    <location>
        <begin position="576"/>
        <end position="632"/>
    </location>
</feature>
<keyword evidence="5" id="KW-0677">Repeat</keyword>
<sequence length="956" mass="108037">MSVPDSGPRPPAAPAPFPPGPPMMPPPFMPPPGIPPPFPPMGLPPMSQRPPAIPPMPPGILPPMLPPMGAPPPLTQIPGMVPPMMPGMLMPAVPVTAATAPGADTASSAVAGTGPPRALWSEHVAPDGRIYYYNADDKQSVWEKPSVLKSKAELLLSQCPWKEYKSDTGKPYYYNNQSQESCWTRPKDLDDLEALVKQEAAGKMQQPQTPQPQPPQPQPDPPPAPPGPTPMPKGLLEPEPGGSEDCDVSEAAQPLEQGFLQQPEEGPSSSAGQHQLTQQEEEESKPEPERSGLSWSNREKAKQAFKELLRDKAVPSNASWEQAMKMVVTDPRYSALPKLSEKKQAFNAYKAQREKEEKEEARLRAKEAKQTLQHFLEQHERMTSTTRYRRAEQTFGELEVWAVVPERDRKEVYDDVLFFLAKKEKEQAKQLRRRNIQALKSILDGMSSVNFQTTWSQAQQYLMDNPSFAQDHQLQNMDKEDALICFEEHIRALEREEEEERERARLRERRQQRKNREAFQTFLDELHETGQLHSMSTWMELYPAVSTDVRFANMLGQPGSTPLDLFKFYVEELKARFHDEKKIIKDILKDRGFCVEVKTAFEDFAHVISFDKRAAALDAGNIKLTFNSLLEKAEAREREREKEEARRMRRREAAFRSMLRQAVPALELGTAWEEVRSAAWPQSPLKPEGSGVSPPLRAHPSHSTALGRLQFPSFLCPRPALCCGGVQARLVLSPFKVRERFVCDSAFEQITLESERIRLFREFLQVLEQTECQHLHTKGRKHGRKGKKHHHKRSHSPSGSESEEEELPPPSLRPPKRRRRNLSESASDPSSSLDSVESGGVALGGRGSPSSHLLLGSDHGLRKAKKPKKKTKKRRHKSNSPESETDPEEKAGKESEEKEQEQDKDRDLRQAELPNRSPGFGVKKEKTGWDTSESELSEGELERRRRTLLQQLDDHQ</sequence>
<feature type="coiled-coil region" evidence="16">
    <location>
        <begin position="339"/>
        <end position="378"/>
    </location>
</feature>
<organism evidence="20 21">
    <name type="scientific">Marmota monax</name>
    <name type="common">Woodchuck</name>
    <dbReference type="NCBI Taxonomy" id="9995"/>
    <lineage>
        <taxon>Eukaryota</taxon>
        <taxon>Metazoa</taxon>
        <taxon>Chordata</taxon>
        <taxon>Craniata</taxon>
        <taxon>Vertebrata</taxon>
        <taxon>Euteleostomi</taxon>
        <taxon>Mammalia</taxon>
        <taxon>Eutheria</taxon>
        <taxon>Euarchontoglires</taxon>
        <taxon>Glires</taxon>
        <taxon>Rodentia</taxon>
        <taxon>Sciuromorpha</taxon>
        <taxon>Sciuridae</taxon>
        <taxon>Xerinae</taxon>
        <taxon>Marmotini</taxon>
        <taxon>Marmota</taxon>
    </lineage>
</organism>
<dbReference type="PROSITE" id="PS51676">
    <property type="entry name" value="FF"/>
    <property type="match status" value="5"/>
</dbReference>
<feature type="domain" description="FF" evidence="19">
    <location>
        <begin position="512"/>
        <end position="572"/>
    </location>
</feature>
<evidence type="ECO:0000256" key="8">
    <source>
        <dbReference type="ARBA" id="ARBA00023187"/>
    </source>
</evidence>
<feature type="compositionally biased region" description="Basic and acidic residues" evidence="17">
    <location>
        <begin position="888"/>
        <end position="910"/>
    </location>
</feature>
<comment type="similarity">
    <text evidence="11">Belongs to the PRPF40 family.</text>
</comment>
<comment type="subunit">
    <text evidence="12">Interacts with the N-terminus of HD.</text>
</comment>
<dbReference type="SUPFAM" id="SSF81698">
    <property type="entry name" value="FF domain"/>
    <property type="match status" value="4"/>
</dbReference>
<evidence type="ECO:0000256" key="10">
    <source>
        <dbReference type="ARBA" id="ARBA00058987"/>
    </source>
</evidence>
<dbReference type="Pfam" id="PF01846">
    <property type="entry name" value="FF"/>
    <property type="match status" value="2"/>
</dbReference>
<feature type="region of interest" description="Disordered" evidence="17">
    <location>
        <begin position="193"/>
        <end position="299"/>
    </location>
</feature>
<evidence type="ECO:0000256" key="12">
    <source>
        <dbReference type="ARBA" id="ARBA00063790"/>
    </source>
</evidence>
<dbReference type="InterPro" id="IPR036517">
    <property type="entry name" value="FF_domain_sf"/>
</dbReference>
<dbReference type="FunFam" id="2.20.70.10:FF:000050">
    <property type="entry name" value="pre-mRNA-processing factor 40 homolog B isoform X1"/>
    <property type="match status" value="1"/>
</dbReference>
<dbReference type="PRINTS" id="PR01217">
    <property type="entry name" value="PRICHEXTENSN"/>
</dbReference>
<dbReference type="GO" id="GO:0071004">
    <property type="term" value="C:U2-type prespliceosome"/>
    <property type="evidence" value="ECO:0007669"/>
    <property type="project" value="TreeGrafter"/>
</dbReference>
<keyword evidence="7" id="KW-0007">Acetylation</keyword>
<dbReference type="GO" id="GO:0003723">
    <property type="term" value="F:RNA binding"/>
    <property type="evidence" value="ECO:0007669"/>
    <property type="project" value="TreeGrafter"/>
</dbReference>
<dbReference type="FunFam" id="1.10.10.440:FF:000002">
    <property type="entry name" value="pre-mRNA-processing factor 40 homolog A isoform X1"/>
    <property type="match status" value="1"/>
</dbReference>
<comment type="subcellular location">
    <subcellularLocation>
        <location evidence="1">Nucleus speckle</location>
    </subcellularLocation>
</comment>
<protein>
    <recommendedName>
        <fullName evidence="13">Pre-mRNA-processing factor 40 homolog B</fullName>
    </recommendedName>
    <alternativeName>
        <fullName evidence="14">Huntingtin yeast partner C</fullName>
    </alternativeName>
    <alternativeName>
        <fullName evidence="15">Huntingtin-interacting protein C</fullName>
    </alternativeName>
</protein>
<feature type="coiled-coil region" evidence="16">
    <location>
        <begin position="476"/>
        <end position="516"/>
    </location>
</feature>
<feature type="compositionally biased region" description="Pro residues" evidence="17">
    <location>
        <begin position="7"/>
        <end position="30"/>
    </location>
</feature>
<feature type="region of interest" description="Disordered" evidence="17">
    <location>
        <begin position="774"/>
        <end position="956"/>
    </location>
</feature>
<dbReference type="FunFam" id="2.20.70.10:FF:000052">
    <property type="entry name" value="pre-mRNA-processing factor 40 homolog B isoform X1"/>
    <property type="match status" value="1"/>
</dbReference>
<feature type="region of interest" description="Disordered" evidence="17">
    <location>
        <begin position="1"/>
        <end position="30"/>
    </location>
</feature>
<feature type="compositionally biased region" description="Low complexity" evidence="17">
    <location>
        <begin position="848"/>
        <end position="858"/>
    </location>
</feature>
<dbReference type="EMBL" id="CABDUW010000626">
    <property type="protein sequence ID" value="VTJ72544.1"/>
    <property type="molecule type" value="Genomic_DNA"/>
</dbReference>
<dbReference type="GO" id="GO:0045292">
    <property type="term" value="P:mRNA cis splicing, via spliceosome"/>
    <property type="evidence" value="ECO:0007669"/>
    <property type="project" value="InterPro"/>
</dbReference>
<dbReference type="Gene3D" id="1.10.10.440">
    <property type="entry name" value="FF domain"/>
    <property type="match status" value="5"/>
</dbReference>
<evidence type="ECO:0000256" key="11">
    <source>
        <dbReference type="ARBA" id="ARBA00061317"/>
    </source>
</evidence>
<evidence type="ECO:0000256" key="7">
    <source>
        <dbReference type="ARBA" id="ARBA00022990"/>
    </source>
</evidence>
<dbReference type="Pfam" id="PF25432">
    <property type="entry name" value="FF_PRPF40A"/>
    <property type="match status" value="1"/>
</dbReference>
<dbReference type="PANTHER" id="PTHR11864:SF1">
    <property type="entry name" value="PRE-MRNA-PROCESSING FACTOR 40 HOMOLOG B"/>
    <property type="match status" value="1"/>
</dbReference>
<dbReference type="PANTHER" id="PTHR11864">
    <property type="entry name" value="PRE-MRNA-PROCESSING PROTEIN PRP40"/>
    <property type="match status" value="1"/>
</dbReference>
<evidence type="ECO:0000256" key="14">
    <source>
        <dbReference type="ARBA" id="ARBA00075613"/>
    </source>
</evidence>
<name>A0A5E4BSE7_MARMO</name>
<dbReference type="FunFam" id="1.10.10.440:FF:000015">
    <property type="entry name" value="pre-mRNA-processing factor 40 homolog B isoform X2"/>
    <property type="match status" value="1"/>
</dbReference>
<feature type="domain" description="WW" evidence="18">
    <location>
        <begin position="160"/>
        <end position="188"/>
    </location>
</feature>
<dbReference type="SMART" id="SM00441">
    <property type="entry name" value="FF"/>
    <property type="match status" value="3"/>
</dbReference>
<dbReference type="PROSITE" id="PS50020">
    <property type="entry name" value="WW_DOMAIN_2"/>
    <property type="match status" value="2"/>
</dbReference>
<feature type="compositionally biased region" description="Polar residues" evidence="17">
    <location>
        <begin position="267"/>
        <end position="278"/>
    </location>
</feature>
<dbReference type="SUPFAM" id="SSF51045">
    <property type="entry name" value="WW domain"/>
    <property type="match status" value="2"/>
</dbReference>
<feature type="compositionally biased region" description="Low complexity" evidence="17">
    <location>
        <begin position="823"/>
        <end position="840"/>
    </location>
</feature>
<dbReference type="GO" id="GO:0005685">
    <property type="term" value="C:U1 snRNP"/>
    <property type="evidence" value="ECO:0007669"/>
    <property type="project" value="TreeGrafter"/>
</dbReference>
<feature type="domain" description="FF" evidence="19">
    <location>
        <begin position="362"/>
        <end position="419"/>
    </location>
</feature>
<keyword evidence="3" id="KW-0597">Phosphoprotein</keyword>
<dbReference type="GO" id="GO:0016363">
    <property type="term" value="C:nuclear matrix"/>
    <property type="evidence" value="ECO:0007669"/>
    <property type="project" value="UniProtKB-ARBA"/>
</dbReference>
<dbReference type="InterPro" id="IPR001202">
    <property type="entry name" value="WW_dom"/>
</dbReference>
<keyword evidence="6" id="KW-0832">Ubl conjugation</keyword>
<evidence type="ECO:0000259" key="18">
    <source>
        <dbReference type="PROSITE" id="PS50020"/>
    </source>
</evidence>
<dbReference type="Gene3D" id="2.20.70.10">
    <property type="match status" value="2"/>
</dbReference>
<proteinExistence type="inferred from homology"/>
<keyword evidence="9" id="KW-0539">Nucleus</keyword>
<comment type="function">
    <text evidence="10">May be involved in pre-mRNA splicing.</text>
</comment>
<evidence type="ECO:0000256" key="16">
    <source>
        <dbReference type="SAM" id="Coils"/>
    </source>
</evidence>
<dbReference type="FunFam" id="1.10.10.440:FF:000009">
    <property type="entry name" value="pre-mRNA-processing factor 40 homolog A isoform X1"/>
    <property type="match status" value="1"/>
</dbReference>
<dbReference type="GO" id="GO:0016607">
    <property type="term" value="C:nuclear speck"/>
    <property type="evidence" value="ECO:0007669"/>
    <property type="project" value="UniProtKB-SubCell"/>
</dbReference>
<keyword evidence="8" id="KW-0508">mRNA splicing</keyword>
<keyword evidence="16" id="KW-0175">Coiled coil</keyword>
<dbReference type="CDD" id="cd00201">
    <property type="entry name" value="WW"/>
    <property type="match status" value="2"/>
</dbReference>
<keyword evidence="21" id="KW-1185">Reference proteome</keyword>
<keyword evidence="4" id="KW-0507">mRNA processing</keyword>
<evidence type="ECO:0000256" key="9">
    <source>
        <dbReference type="ARBA" id="ARBA00023242"/>
    </source>
</evidence>
<evidence type="ECO:0000256" key="6">
    <source>
        <dbReference type="ARBA" id="ARBA00022843"/>
    </source>
</evidence>
<feature type="compositionally biased region" description="Basic residues" evidence="17">
    <location>
        <begin position="862"/>
        <end position="878"/>
    </location>
</feature>
<gene>
    <name evidence="20" type="ORF">MONAX_5E045724</name>
</gene>
<dbReference type="InterPro" id="IPR039726">
    <property type="entry name" value="Prp40-like"/>
</dbReference>
<evidence type="ECO:0000256" key="15">
    <source>
        <dbReference type="ARBA" id="ARBA00080326"/>
    </source>
</evidence>
<accession>A0A5E4BSE7</accession>
<feature type="domain" description="FF" evidence="19">
    <location>
        <begin position="298"/>
        <end position="352"/>
    </location>
</feature>
<evidence type="ECO:0000256" key="4">
    <source>
        <dbReference type="ARBA" id="ARBA00022664"/>
    </source>
</evidence>
<dbReference type="FunFam" id="1.10.10.440:FF:000003">
    <property type="entry name" value="Pre-mRNA processing factor 40 homolog A"/>
    <property type="match status" value="1"/>
</dbReference>
<feature type="domain" description="WW" evidence="18">
    <location>
        <begin position="114"/>
        <end position="147"/>
    </location>
</feature>
<dbReference type="SMART" id="SM00456">
    <property type="entry name" value="WW"/>
    <property type="match status" value="2"/>
</dbReference>
<evidence type="ECO:0000256" key="5">
    <source>
        <dbReference type="ARBA" id="ARBA00022737"/>
    </source>
</evidence>
<dbReference type="AlphaFoldDB" id="A0A5E4BSE7"/>
<evidence type="ECO:0000313" key="21">
    <source>
        <dbReference type="Proteomes" id="UP000335636"/>
    </source>
</evidence>
<evidence type="ECO:0000313" key="20">
    <source>
        <dbReference type="EMBL" id="VTJ72544.1"/>
    </source>
</evidence>
<dbReference type="Proteomes" id="UP000335636">
    <property type="component" value="Unassembled WGS sequence"/>
</dbReference>
<evidence type="ECO:0000256" key="3">
    <source>
        <dbReference type="ARBA" id="ARBA00022553"/>
    </source>
</evidence>
<evidence type="ECO:0000256" key="13">
    <source>
        <dbReference type="ARBA" id="ARBA00072039"/>
    </source>
</evidence>
<dbReference type="Pfam" id="PF00397">
    <property type="entry name" value="WW"/>
    <property type="match status" value="2"/>
</dbReference>
<feature type="domain" description="FF" evidence="19">
    <location>
        <begin position="432"/>
        <end position="492"/>
    </location>
</feature>
<evidence type="ECO:0000259" key="19">
    <source>
        <dbReference type="PROSITE" id="PS51676"/>
    </source>
</evidence>
<evidence type="ECO:0000256" key="1">
    <source>
        <dbReference type="ARBA" id="ARBA00004324"/>
    </source>
</evidence>
<reference evidence="20" key="1">
    <citation type="submission" date="2019-04" db="EMBL/GenBank/DDBJ databases">
        <authorList>
            <person name="Alioto T."/>
            <person name="Alioto T."/>
        </authorList>
    </citation>
    <scope>NUCLEOTIDE SEQUENCE [LARGE SCALE GENOMIC DNA]</scope>
</reference>
<keyword evidence="2" id="KW-1017">Isopeptide bond</keyword>
<comment type="caution">
    <text evidence="20">The sequence shown here is derived from an EMBL/GenBank/DDBJ whole genome shotgun (WGS) entry which is preliminary data.</text>
</comment>
<evidence type="ECO:0000256" key="2">
    <source>
        <dbReference type="ARBA" id="ARBA00022499"/>
    </source>
</evidence>
<evidence type="ECO:0000256" key="17">
    <source>
        <dbReference type="SAM" id="MobiDB-lite"/>
    </source>
</evidence>
<feature type="compositionally biased region" description="Pro residues" evidence="17">
    <location>
        <begin position="209"/>
        <end position="231"/>
    </location>
</feature>
<dbReference type="InterPro" id="IPR036020">
    <property type="entry name" value="WW_dom_sf"/>
</dbReference>
<dbReference type="PROSITE" id="PS01159">
    <property type="entry name" value="WW_DOMAIN_1"/>
    <property type="match status" value="1"/>
</dbReference>